<dbReference type="PANTHER" id="PTHR35585">
    <property type="entry name" value="HHE DOMAIN PROTEIN (AFU_ORTHOLOGUE AFUA_4G00730)"/>
    <property type="match status" value="1"/>
</dbReference>
<accession>A0A8J3P6U4</accession>
<feature type="region of interest" description="Disordered" evidence="1">
    <location>
        <begin position="60"/>
        <end position="114"/>
    </location>
</feature>
<evidence type="ECO:0000256" key="1">
    <source>
        <dbReference type="SAM" id="MobiDB-lite"/>
    </source>
</evidence>
<evidence type="ECO:0000313" key="4">
    <source>
        <dbReference type="Proteomes" id="UP000630887"/>
    </source>
</evidence>
<gene>
    <name evidence="3" type="ORF">Cco03nite_25820</name>
</gene>
<dbReference type="Proteomes" id="UP000630887">
    <property type="component" value="Unassembled WGS sequence"/>
</dbReference>
<proteinExistence type="predicted"/>
<evidence type="ECO:0000259" key="2">
    <source>
        <dbReference type="Pfam" id="PF01814"/>
    </source>
</evidence>
<dbReference type="Pfam" id="PF01814">
    <property type="entry name" value="Hemerythrin"/>
    <property type="match status" value="1"/>
</dbReference>
<feature type="region of interest" description="Disordered" evidence="1">
    <location>
        <begin position="1"/>
        <end position="22"/>
    </location>
</feature>
<feature type="compositionally biased region" description="Basic and acidic residues" evidence="1">
    <location>
        <begin position="282"/>
        <end position="292"/>
    </location>
</feature>
<dbReference type="PANTHER" id="PTHR35585:SF1">
    <property type="entry name" value="HHE DOMAIN PROTEIN (AFU_ORTHOLOGUE AFUA_4G00730)"/>
    <property type="match status" value="1"/>
</dbReference>
<feature type="domain" description="Hemerythrin-like" evidence="2">
    <location>
        <begin position="122"/>
        <end position="237"/>
    </location>
</feature>
<keyword evidence="4" id="KW-1185">Reference proteome</keyword>
<sequence>MTEHMSSGSPAGRGQDHSDMAGDIDTMTVNQLRGWLKDHGVTGTSGMRKEELVKTAVKTMRSDQGTMSASIATGKKSTGASPASGAAHRTGGKKTAQPGAMARAEGSGRAGETAWESRHDDVIDLLLGHHEQIKELFGQVGRARGEQKQQAWEQLVRLLVIHENIEQQLVHPLAARRLPDGEDVIESRLQEEQQATEDLSQLYEMGVEHPQFDDRLIELRDAVIEHAELEEDEEFGYLRENLPVEQLVGIAATARAAERVGPAAPDAHPSRQNGSPAAIANRVRDALRDAAK</sequence>
<reference evidence="3 4" key="1">
    <citation type="submission" date="2021-01" db="EMBL/GenBank/DDBJ databases">
        <title>Whole genome shotgun sequence of Catellatospora coxensis NBRC 107359.</title>
        <authorList>
            <person name="Komaki H."/>
            <person name="Tamura T."/>
        </authorList>
    </citation>
    <scope>NUCLEOTIDE SEQUENCE [LARGE SCALE GENOMIC DNA]</scope>
    <source>
        <strain evidence="3 4">NBRC 107359</strain>
    </source>
</reference>
<dbReference type="EMBL" id="BONI01000018">
    <property type="protein sequence ID" value="GIG05882.1"/>
    <property type="molecule type" value="Genomic_DNA"/>
</dbReference>
<name>A0A8J3P6U4_9ACTN</name>
<feature type="region of interest" description="Disordered" evidence="1">
    <location>
        <begin position="259"/>
        <end position="292"/>
    </location>
</feature>
<organism evidence="3 4">
    <name type="scientific">Catellatospora coxensis</name>
    <dbReference type="NCBI Taxonomy" id="310354"/>
    <lineage>
        <taxon>Bacteria</taxon>
        <taxon>Bacillati</taxon>
        <taxon>Actinomycetota</taxon>
        <taxon>Actinomycetes</taxon>
        <taxon>Micromonosporales</taxon>
        <taxon>Micromonosporaceae</taxon>
        <taxon>Catellatospora</taxon>
    </lineage>
</organism>
<feature type="compositionally biased region" description="Polar residues" evidence="1">
    <location>
        <begin position="62"/>
        <end position="81"/>
    </location>
</feature>
<dbReference type="InterPro" id="IPR012312">
    <property type="entry name" value="Hemerythrin-like"/>
</dbReference>
<protein>
    <recommendedName>
        <fullName evidence="2">Hemerythrin-like domain-containing protein</fullName>
    </recommendedName>
</protein>
<comment type="caution">
    <text evidence="3">The sequence shown here is derived from an EMBL/GenBank/DDBJ whole genome shotgun (WGS) entry which is preliminary data.</text>
</comment>
<dbReference type="AlphaFoldDB" id="A0A8J3P6U4"/>
<evidence type="ECO:0000313" key="3">
    <source>
        <dbReference type="EMBL" id="GIG05882.1"/>
    </source>
</evidence>
<dbReference type="RefSeq" id="WP_344348779.1">
    <property type="nucleotide sequence ID" value="NZ_BAAALC010000024.1"/>
</dbReference>